<dbReference type="EMBL" id="JANWGH010000001">
    <property type="protein sequence ID" value="MCS5489674.1"/>
    <property type="molecule type" value="Genomic_DNA"/>
</dbReference>
<keyword evidence="4" id="KW-1185">Reference proteome</keyword>
<dbReference type="PANTHER" id="PTHR43283">
    <property type="entry name" value="BETA-LACTAMASE-RELATED"/>
    <property type="match status" value="1"/>
</dbReference>
<feature type="chain" id="PRO_5045602812" evidence="1">
    <location>
        <begin position="25"/>
        <end position="422"/>
    </location>
</feature>
<dbReference type="PROSITE" id="PS51257">
    <property type="entry name" value="PROKAR_LIPOPROTEIN"/>
    <property type="match status" value="1"/>
</dbReference>
<evidence type="ECO:0000313" key="4">
    <source>
        <dbReference type="Proteomes" id="UP001206788"/>
    </source>
</evidence>
<name>A0ABT2G3B8_9BACT</name>
<dbReference type="InterPro" id="IPR001466">
    <property type="entry name" value="Beta-lactam-related"/>
</dbReference>
<dbReference type="Proteomes" id="UP001206788">
    <property type="component" value="Unassembled WGS sequence"/>
</dbReference>
<protein>
    <submittedName>
        <fullName evidence="3">Beta-lactamase family protein</fullName>
    </submittedName>
</protein>
<dbReference type="Gene3D" id="3.40.710.10">
    <property type="entry name" value="DD-peptidase/beta-lactamase superfamily"/>
    <property type="match status" value="1"/>
</dbReference>
<gene>
    <name evidence="3" type="ORF">NY014_04495</name>
</gene>
<organism evidence="3 4">
    <name type="scientific">Algoriphagus limi</name>
    <dbReference type="NCBI Taxonomy" id="2975273"/>
    <lineage>
        <taxon>Bacteria</taxon>
        <taxon>Pseudomonadati</taxon>
        <taxon>Bacteroidota</taxon>
        <taxon>Cytophagia</taxon>
        <taxon>Cytophagales</taxon>
        <taxon>Cyclobacteriaceae</taxon>
        <taxon>Algoriphagus</taxon>
    </lineage>
</organism>
<dbReference type="RefSeq" id="WP_259413345.1">
    <property type="nucleotide sequence ID" value="NZ_JANWGH010000001.1"/>
</dbReference>
<dbReference type="SUPFAM" id="SSF56601">
    <property type="entry name" value="beta-lactamase/transpeptidase-like"/>
    <property type="match status" value="1"/>
</dbReference>
<feature type="domain" description="Beta-lactamase-related" evidence="2">
    <location>
        <begin position="38"/>
        <end position="400"/>
    </location>
</feature>
<reference evidence="3 4" key="1">
    <citation type="submission" date="2022-08" db="EMBL/GenBank/DDBJ databases">
        <title>Algoriphagus sp. CAU 1643 isolated from mud.</title>
        <authorList>
            <person name="Kim W."/>
        </authorList>
    </citation>
    <scope>NUCLEOTIDE SEQUENCE [LARGE SCALE GENOMIC DNA]</scope>
    <source>
        <strain evidence="3 4">CAU 1643</strain>
    </source>
</reference>
<evidence type="ECO:0000256" key="1">
    <source>
        <dbReference type="SAM" id="SignalP"/>
    </source>
</evidence>
<dbReference type="InterPro" id="IPR012338">
    <property type="entry name" value="Beta-lactam/transpept-like"/>
</dbReference>
<evidence type="ECO:0000259" key="2">
    <source>
        <dbReference type="Pfam" id="PF00144"/>
    </source>
</evidence>
<evidence type="ECO:0000313" key="3">
    <source>
        <dbReference type="EMBL" id="MCS5489674.1"/>
    </source>
</evidence>
<accession>A0ABT2G3B8</accession>
<keyword evidence="1" id="KW-0732">Signal</keyword>
<proteinExistence type="predicted"/>
<dbReference type="Pfam" id="PF00144">
    <property type="entry name" value="Beta-lactamase"/>
    <property type="match status" value="1"/>
</dbReference>
<dbReference type="InterPro" id="IPR050789">
    <property type="entry name" value="Diverse_Enzym_Activities"/>
</dbReference>
<sequence>MRYAFWTIILFQLLFIACSSPTETSTLLFDNAARNRVDSTLNAFVQAGKVAGISALIYEKGEERYFQAFGYADREQQKPMTRETMVQIYSMTKPITGTALMKLYERGIFELDDPLEKHLPEFSNMKVYQGVDENGEMILSEADRSITVRDITRHTAGFPNRDNIPGLSEVMREKDARNYNNTLASMAEKIGSTPLWFQPGTQWEYGLCVDVQAYLVEKLSGMPYGEFLQKEVLDPLEMNETMYFVPEEYRDRMAAVYERQTDGTLARQNDSIAYRFSYNHWPLTPGGFGLSSTIDDYLKFTKMLLNEGKHGDQIILEPSTVELMRTNHLPDSIKERSWLPHRGQVGFGIDFAVRIAPPQDAQENQGNVGEFFWDGALSTLFFIDPENELIAIMFVQLTPYDGIGLHKAFRDAVYGPWKPAAN</sequence>
<comment type="caution">
    <text evidence="3">The sequence shown here is derived from an EMBL/GenBank/DDBJ whole genome shotgun (WGS) entry which is preliminary data.</text>
</comment>
<feature type="signal peptide" evidence="1">
    <location>
        <begin position="1"/>
        <end position="24"/>
    </location>
</feature>
<dbReference type="PANTHER" id="PTHR43283:SF3">
    <property type="entry name" value="BETA-LACTAMASE FAMILY PROTEIN (AFU_ORTHOLOGUE AFUA_5G07500)"/>
    <property type="match status" value="1"/>
</dbReference>